<sequence length="54" mass="6262">MRLYTSFLLLQNIDNFNLVRDIFVSSHYFSLCVRARQSARSAELVTTKTAKKHA</sequence>
<evidence type="ECO:0000313" key="2">
    <source>
        <dbReference type="Proteomes" id="UP000005446"/>
    </source>
</evidence>
<comment type="caution">
    <text evidence="1">The sequence shown here is derived from an EMBL/GenBank/DDBJ whole genome shotgun (WGS) entry which is preliminary data.</text>
</comment>
<dbReference type="AlphaFoldDB" id="H0EWW6"/>
<name>H0EWW6_GLAL7</name>
<gene>
    <name evidence="1" type="ORF">M7I_7291</name>
</gene>
<evidence type="ECO:0000313" key="1">
    <source>
        <dbReference type="EMBL" id="EHK96966.1"/>
    </source>
</evidence>
<proteinExistence type="predicted"/>
<dbReference type="HOGENOM" id="CLU_3050493_0_0_1"/>
<reference evidence="1 2" key="1">
    <citation type="journal article" date="2012" name="Eukaryot. Cell">
        <title>Genome sequence of the fungus Glarea lozoyensis: the first genome sequence of a species from the Helotiaceae family.</title>
        <authorList>
            <person name="Youssar L."/>
            <person name="Gruening B.A."/>
            <person name="Erxleben A."/>
            <person name="Guenther S."/>
            <person name="Huettel W."/>
        </authorList>
    </citation>
    <scope>NUCLEOTIDE SEQUENCE [LARGE SCALE GENOMIC DNA]</scope>
    <source>
        <strain evidence="2">ATCC 74030 / MF5533</strain>
    </source>
</reference>
<accession>H0EWW6</accession>
<keyword evidence="2" id="KW-1185">Reference proteome</keyword>
<organism evidence="1 2">
    <name type="scientific">Glarea lozoyensis (strain ATCC 74030 / MF5533)</name>
    <dbReference type="NCBI Taxonomy" id="1104152"/>
    <lineage>
        <taxon>Eukaryota</taxon>
        <taxon>Fungi</taxon>
        <taxon>Dikarya</taxon>
        <taxon>Ascomycota</taxon>
        <taxon>Pezizomycotina</taxon>
        <taxon>Leotiomycetes</taxon>
        <taxon>Helotiales</taxon>
        <taxon>Helotiaceae</taxon>
        <taxon>Glarea</taxon>
    </lineage>
</organism>
<dbReference type="InParanoid" id="H0EWW6"/>
<dbReference type="EMBL" id="AGUE01000214">
    <property type="protein sequence ID" value="EHK96966.1"/>
    <property type="molecule type" value="Genomic_DNA"/>
</dbReference>
<protein>
    <submittedName>
        <fullName evidence="1">Uncharacterized protein</fullName>
    </submittedName>
</protein>
<dbReference type="Proteomes" id="UP000005446">
    <property type="component" value="Unassembled WGS sequence"/>
</dbReference>